<dbReference type="Pfam" id="PF07285">
    <property type="entry name" value="DUF1444"/>
    <property type="match status" value="1"/>
</dbReference>
<dbReference type="NCBIfam" id="NF010189">
    <property type="entry name" value="PRK13668.1"/>
    <property type="match status" value="1"/>
</dbReference>
<reference evidence="2 3" key="1">
    <citation type="submission" date="2016-11" db="EMBL/GenBank/DDBJ databases">
        <authorList>
            <person name="Kadnikov V."/>
            <person name="Nazina T."/>
        </authorList>
    </citation>
    <scope>NUCLEOTIDE SEQUENCE [LARGE SCALE GENOMIC DNA]</scope>
    <source>
        <strain evidence="2 3">1017</strain>
    </source>
</reference>
<protein>
    <recommendedName>
        <fullName evidence="1">UPF0354 protein BRO54_2592</fullName>
    </recommendedName>
</protein>
<dbReference type="InterPro" id="IPR010838">
    <property type="entry name" value="DUF1444"/>
</dbReference>
<name>A0A1Q5SUZ6_9BACL</name>
<accession>A0A1Q5SUZ6</accession>
<dbReference type="EMBL" id="MQMG01000035">
    <property type="protein sequence ID" value="OKO91847.1"/>
    <property type="molecule type" value="Genomic_DNA"/>
</dbReference>
<sequence length="277" mass="32287">MGERLAKARRRRMNSRQMYEKIKERLVAHRHWTFRFDAKQDAMRVEDRRTKKGVTISLPGVIAKWHEQKDEAVREVVYYVEETLKTMEEDATLSGNERNIYPVIRSASFPTETKEGIPLLFDDHTAETRIYYALDLGKTYRLIDEHMVEKDKWSRERVKEIARFNVRSLPTPVKEDRVADNVFYFLNTNDGYDASRILNESFLADMRARVEGTMAVAVPHQDVLIIADVRNDIGYDVLAQMTMSFFAGGRVPITALSFLYENGKLEPIFILGKKRRT</sequence>
<evidence type="ECO:0000256" key="1">
    <source>
        <dbReference type="HAMAP-Rule" id="MF_01548"/>
    </source>
</evidence>
<evidence type="ECO:0000313" key="2">
    <source>
        <dbReference type="EMBL" id="OKO91847.1"/>
    </source>
</evidence>
<organism evidence="2 3">
    <name type="scientific">Geobacillus proteiniphilus</name>
    <dbReference type="NCBI Taxonomy" id="860353"/>
    <lineage>
        <taxon>Bacteria</taxon>
        <taxon>Bacillati</taxon>
        <taxon>Bacillota</taxon>
        <taxon>Bacilli</taxon>
        <taxon>Bacillales</taxon>
        <taxon>Anoxybacillaceae</taxon>
        <taxon>Geobacillus</taxon>
    </lineage>
</organism>
<reference evidence="3" key="2">
    <citation type="submission" date="2017-01" db="EMBL/GenBank/DDBJ databases">
        <title>Genome sequencing and annotation of Geobacillus sp. 1017, a Hydrocarbon-Oxidizing Thermophilic Bacterium Isolated from a Heavy Oil Reservoir (China).</title>
        <authorList>
            <person name="Kadnikov V.V."/>
            <person name="Mardanov A.V."/>
            <person name="Poltaraus A.B."/>
            <person name="Sokolova D.S."/>
            <person name="Semenova E.M."/>
            <person name="Ravin N.V."/>
            <person name="Tourova T.P."/>
            <person name="Nazina T.N."/>
        </authorList>
    </citation>
    <scope>NUCLEOTIDE SEQUENCE [LARGE SCALE GENOMIC DNA]</scope>
    <source>
        <strain evidence="3">1017</strain>
    </source>
</reference>
<evidence type="ECO:0000313" key="3">
    <source>
        <dbReference type="Proteomes" id="UP000186030"/>
    </source>
</evidence>
<dbReference type="PIRSF" id="PIRSF012562">
    <property type="entry name" value="UCP012562"/>
    <property type="match status" value="1"/>
</dbReference>
<dbReference type="AlphaFoldDB" id="A0A1Q5SUZ6"/>
<gene>
    <name evidence="2" type="ORF">BRO54_2592</name>
</gene>
<proteinExistence type="inferred from homology"/>
<dbReference type="Proteomes" id="UP000186030">
    <property type="component" value="Unassembled WGS sequence"/>
</dbReference>
<comment type="similarity">
    <text evidence="1">Belongs to the UPF0354 family.</text>
</comment>
<dbReference type="HAMAP" id="MF_01548">
    <property type="entry name" value="UPF0354"/>
    <property type="match status" value="1"/>
</dbReference>
<comment type="caution">
    <text evidence="2">The sequence shown here is derived from an EMBL/GenBank/DDBJ whole genome shotgun (WGS) entry which is preliminary data.</text>
</comment>